<evidence type="ECO:0000256" key="1">
    <source>
        <dbReference type="SAM" id="MobiDB-lite"/>
    </source>
</evidence>
<dbReference type="AlphaFoldDB" id="A0A3D9V7J7"/>
<proteinExistence type="predicted"/>
<feature type="region of interest" description="Disordered" evidence="1">
    <location>
        <begin position="328"/>
        <end position="352"/>
    </location>
</feature>
<dbReference type="Gene3D" id="3.40.50.2000">
    <property type="entry name" value="Glycogen Phosphorylase B"/>
    <property type="match status" value="1"/>
</dbReference>
<name>A0A3D9V7J7_THECX</name>
<reference evidence="2 3" key="1">
    <citation type="submission" date="2018-08" db="EMBL/GenBank/DDBJ databases">
        <title>Sequencing the genomes of 1000 actinobacteria strains.</title>
        <authorList>
            <person name="Klenk H.-P."/>
        </authorList>
    </citation>
    <scope>NUCLEOTIDE SEQUENCE [LARGE SCALE GENOMIC DNA]</scope>
    <source>
        <strain evidence="2 3">DSM 22891</strain>
    </source>
</reference>
<dbReference type="SUPFAM" id="SSF53756">
    <property type="entry name" value="UDP-Glycosyltransferase/glycogen phosphorylase"/>
    <property type="match status" value="1"/>
</dbReference>
<dbReference type="EMBL" id="QTUC01000001">
    <property type="protein sequence ID" value="REF36673.1"/>
    <property type="molecule type" value="Genomic_DNA"/>
</dbReference>
<keyword evidence="3" id="KW-1185">Reference proteome</keyword>
<gene>
    <name evidence="2" type="ORF">DFJ64_2093</name>
</gene>
<comment type="caution">
    <text evidence="2">The sequence shown here is derived from an EMBL/GenBank/DDBJ whole genome shotgun (WGS) entry which is preliminary data.</text>
</comment>
<organism evidence="2 3">
    <name type="scientific">Thermasporomyces composti</name>
    <dbReference type="NCBI Taxonomy" id="696763"/>
    <lineage>
        <taxon>Bacteria</taxon>
        <taxon>Bacillati</taxon>
        <taxon>Actinomycetota</taxon>
        <taxon>Actinomycetes</taxon>
        <taxon>Propionibacteriales</taxon>
        <taxon>Nocardioidaceae</taxon>
        <taxon>Thermasporomyces</taxon>
    </lineage>
</organism>
<feature type="region of interest" description="Disordered" evidence="1">
    <location>
        <begin position="149"/>
        <end position="174"/>
    </location>
</feature>
<dbReference type="Proteomes" id="UP000256485">
    <property type="component" value="Unassembled WGS sequence"/>
</dbReference>
<feature type="region of interest" description="Disordered" evidence="1">
    <location>
        <begin position="81"/>
        <end position="105"/>
    </location>
</feature>
<evidence type="ECO:0000313" key="2">
    <source>
        <dbReference type="EMBL" id="REF36673.1"/>
    </source>
</evidence>
<evidence type="ECO:0008006" key="4">
    <source>
        <dbReference type="Google" id="ProtNLM"/>
    </source>
</evidence>
<evidence type="ECO:0000313" key="3">
    <source>
        <dbReference type="Proteomes" id="UP000256485"/>
    </source>
</evidence>
<sequence length="729" mass="79830">MFSIGRIRPYAAFFVVDDTPHGVHQVGMTEDQETGTPVGTNTVVLLREERWPAWPGVCCWRASVHAAFAEAGLDVREIPWSPLEREQPERPAPPPSHTRRPAREQSTAVLALQFMGRVARAGVVTAGRRVRAAAGRVGRELEARVADRMPRSVPPPSGVQDTVRVSPPSESDPRLRGLTRARLVLAESPEGALAAVRSGVPAGVVWLLAIPPERSAPGEPVTWAGPLREAVSEIGGLVTDSLDAAGILERVAGPVRTVVLPPLASDRACPTCGGGTPAGVDPEKRPPTLDVHPTDIPSHLLLWRRLLDEPTPTEYSWAVARLRGEGGPWLPPERDTWGATPDRATGGSAPDWSASAQAAGVRRLLAALPPPADQVPAGASPLRVRVFGYDMKFMRDLARVLGERPDFDLVVDEWRSASAKNDGITENLARSAQTLVAEWARPNAVWLSKVKRPDQYLVVRLHRFEIESAYPRQIDIDAVDAVVYIAPHMGRRIRDELGWPADKLVYIPNYTDLANLDRPKYPDARFTLGMVGIVPSLKRFDLALDLLAAIRREDPRFSLLVRSQMGWAHPPSWESAEERRQVQRALERVEKDPLLRGAVVFDAFGRDMAAWFRKVGHILSLSDVEGSHVALCEGMGSGAVPVIRGWEGAAEAYGAENVSASLDDAVAKVLESADPAVWEERSQQAKEEVARRFDPTQVVEAWVDLSYGHAEKARQRFAAYVDESLRLAP</sequence>
<accession>A0A3D9V7J7</accession>
<protein>
    <recommendedName>
        <fullName evidence="4">Glycosyltransferase involved in cell wall biosynthesis</fullName>
    </recommendedName>
</protein>